<keyword evidence="2" id="KW-1133">Transmembrane helix</keyword>
<evidence type="ECO:0000256" key="1">
    <source>
        <dbReference type="SAM" id="MobiDB-lite"/>
    </source>
</evidence>
<evidence type="ECO:0000313" key="3">
    <source>
        <dbReference type="EMBL" id="KAF3286177.1"/>
    </source>
</evidence>
<reference evidence="3 4" key="1">
    <citation type="submission" date="2020-01" db="EMBL/GenBank/DDBJ databases">
        <authorList>
            <person name="Palmer J.M."/>
        </authorList>
    </citation>
    <scope>NUCLEOTIDE SEQUENCE [LARGE SCALE GENOMIC DNA]</scope>
    <source>
        <strain evidence="3 4">TWF970</strain>
    </source>
</reference>
<gene>
    <name evidence="3" type="ORF">TWF970_009726</name>
</gene>
<evidence type="ECO:0000256" key="2">
    <source>
        <dbReference type="SAM" id="Phobius"/>
    </source>
</evidence>
<dbReference type="OrthoDB" id="10290501at2759"/>
<comment type="caution">
    <text evidence="3">The sequence shown here is derived from an EMBL/GenBank/DDBJ whole genome shotgun (WGS) entry which is preliminary data.</text>
</comment>
<feature type="region of interest" description="Disordered" evidence="1">
    <location>
        <begin position="106"/>
        <end position="125"/>
    </location>
</feature>
<accession>A0A7C8RJR5</accession>
<keyword evidence="2" id="KW-0472">Membrane</keyword>
<dbReference type="EMBL" id="JAABOJ010000006">
    <property type="protein sequence ID" value="KAF3286177.1"/>
    <property type="molecule type" value="Genomic_DNA"/>
</dbReference>
<proteinExistence type="predicted"/>
<dbReference type="AlphaFoldDB" id="A0A7C8RJR5"/>
<dbReference type="Proteomes" id="UP000474640">
    <property type="component" value="Unassembled WGS sequence"/>
</dbReference>
<feature type="transmembrane region" description="Helical" evidence="2">
    <location>
        <begin position="26"/>
        <end position="45"/>
    </location>
</feature>
<protein>
    <recommendedName>
        <fullName evidence="5">Transmembrane protein</fullName>
    </recommendedName>
</protein>
<evidence type="ECO:0008006" key="5">
    <source>
        <dbReference type="Google" id="ProtNLM"/>
    </source>
</evidence>
<feature type="transmembrane region" description="Helical" evidence="2">
    <location>
        <begin position="57"/>
        <end position="83"/>
    </location>
</feature>
<sequence length="147" mass="16154">MNTSTSASPQPSALGSGPPKFTIDTGLATVLIFFALVAVGGFLMLAEYKEHCIKDCLLTAFFAPLLCCVIIGDWVFSAFKWIYRFGETYLWARMVKMLDYISRSQAGDEEEGLEANSNSRDIRDSVEMKDMGESTLNEGSSSNVLTP</sequence>
<organism evidence="3 4">
    <name type="scientific">Orbilia oligospora</name>
    <name type="common">Nematode-trapping fungus</name>
    <name type="synonym">Arthrobotrys oligospora</name>
    <dbReference type="NCBI Taxonomy" id="2813651"/>
    <lineage>
        <taxon>Eukaryota</taxon>
        <taxon>Fungi</taxon>
        <taxon>Dikarya</taxon>
        <taxon>Ascomycota</taxon>
        <taxon>Pezizomycotina</taxon>
        <taxon>Orbiliomycetes</taxon>
        <taxon>Orbiliales</taxon>
        <taxon>Orbiliaceae</taxon>
        <taxon>Orbilia</taxon>
    </lineage>
</organism>
<keyword evidence="2" id="KW-0812">Transmembrane</keyword>
<name>A0A7C8RJR5_ORBOL</name>
<evidence type="ECO:0000313" key="4">
    <source>
        <dbReference type="Proteomes" id="UP000474640"/>
    </source>
</evidence>